<dbReference type="PROSITE" id="PS51755">
    <property type="entry name" value="OMPR_PHOB"/>
    <property type="match status" value="1"/>
</dbReference>
<dbReference type="RefSeq" id="WP_135191306.1">
    <property type="nucleotide sequence ID" value="NZ_SPUM01000129.1"/>
</dbReference>
<comment type="subcellular location">
    <subcellularLocation>
        <location evidence="1">Cytoplasm</location>
    </subcellularLocation>
</comment>
<gene>
    <name evidence="12" type="ORF">E4O92_19395</name>
</gene>
<dbReference type="InterPro" id="IPR011006">
    <property type="entry name" value="CheY-like_superfamily"/>
</dbReference>
<accession>A0A4Y9SV01</accession>
<name>A0A4Y9SV01_9BURK</name>
<dbReference type="GO" id="GO:0032993">
    <property type="term" value="C:protein-DNA complex"/>
    <property type="evidence" value="ECO:0007669"/>
    <property type="project" value="TreeGrafter"/>
</dbReference>
<keyword evidence="5" id="KW-0805">Transcription regulation</keyword>
<dbReference type="AlphaFoldDB" id="A0A4Y9SV01"/>
<dbReference type="PANTHER" id="PTHR48111:SF35">
    <property type="entry name" value="TRANSCRIPTIONAL REGULATORY PROTEIN QSEB"/>
    <property type="match status" value="1"/>
</dbReference>
<feature type="domain" description="OmpR/PhoB-type" evidence="11">
    <location>
        <begin position="124"/>
        <end position="219"/>
    </location>
</feature>
<keyword evidence="4" id="KW-0902">Two-component regulatory system</keyword>
<evidence type="ECO:0000256" key="3">
    <source>
        <dbReference type="ARBA" id="ARBA00022553"/>
    </source>
</evidence>
<evidence type="ECO:0000256" key="9">
    <source>
        <dbReference type="PROSITE-ProRule" id="PRU01091"/>
    </source>
</evidence>
<protein>
    <submittedName>
        <fullName evidence="12">Response regulator</fullName>
    </submittedName>
</protein>
<evidence type="ECO:0000256" key="2">
    <source>
        <dbReference type="ARBA" id="ARBA00022490"/>
    </source>
</evidence>
<proteinExistence type="predicted"/>
<dbReference type="GO" id="GO:0000976">
    <property type="term" value="F:transcription cis-regulatory region binding"/>
    <property type="evidence" value="ECO:0007669"/>
    <property type="project" value="TreeGrafter"/>
</dbReference>
<reference evidence="12 13" key="1">
    <citation type="submission" date="2019-03" db="EMBL/GenBank/DDBJ databases">
        <title>Draft genome of Massilia hortus sp. nov., a novel bacterial species of the Oxalobacteraceae family.</title>
        <authorList>
            <person name="Peta V."/>
            <person name="Raths R."/>
            <person name="Bucking H."/>
        </authorList>
    </citation>
    <scope>NUCLEOTIDE SEQUENCE [LARGE SCALE GENOMIC DNA]</scope>
    <source>
        <strain evidence="12 13">ONC3</strain>
    </source>
</reference>
<dbReference type="PROSITE" id="PS50110">
    <property type="entry name" value="RESPONSE_REGULATORY"/>
    <property type="match status" value="1"/>
</dbReference>
<dbReference type="GO" id="GO:0006355">
    <property type="term" value="P:regulation of DNA-templated transcription"/>
    <property type="evidence" value="ECO:0007669"/>
    <property type="project" value="InterPro"/>
</dbReference>
<dbReference type="InterPro" id="IPR039420">
    <property type="entry name" value="WalR-like"/>
</dbReference>
<keyword evidence="3 8" id="KW-0597">Phosphoprotein</keyword>
<keyword evidence="13" id="KW-1185">Reference proteome</keyword>
<dbReference type="InterPro" id="IPR036388">
    <property type="entry name" value="WH-like_DNA-bd_sf"/>
</dbReference>
<dbReference type="GO" id="GO:0000156">
    <property type="term" value="F:phosphorelay response regulator activity"/>
    <property type="evidence" value="ECO:0007669"/>
    <property type="project" value="TreeGrafter"/>
</dbReference>
<dbReference type="Gene3D" id="6.10.250.690">
    <property type="match status" value="1"/>
</dbReference>
<dbReference type="InterPro" id="IPR016032">
    <property type="entry name" value="Sig_transdc_resp-reg_C-effctor"/>
</dbReference>
<evidence type="ECO:0000259" key="10">
    <source>
        <dbReference type="PROSITE" id="PS50110"/>
    </source>
</evidence>
<evidence type="ECO:0000256" key="6">
    <source>
        <dbReference type="ARBA" id="ARBA00023125"/>
    </source>
</evidence>
<dbReference type="FunFam" id="3.40.50.2300:FF:000002">
    <property type="entry name" value="DNA-binding response regulator PhoP"/>
    <property type="match status" value="1"/>
</dbReference>
<dbReference type="Proteomes" id="UP000297258">
    <property type="component" value="Unassembled WGS sequence"/>
</dbReference>
<dbReference type="EMBL" id="SPUM01000129">
    <property type="protein sequence ID" value="TFW29159.1"/>
    <property type="molecule type" value="Genomic_DNA"/>
</dbReference>
<evidence type="ECO:0000313" key="13">
    <source>
        <dbReference type="Proteomes" id="UP000297258"/>
    </source>
</evidence>
<feature type="modified residue" description="4-aspartylphosphate" evidence="8">
    <location>
        <position position="51"/>
    </location>
</feature>
<dbReference type="InterPro" id="IPR001789">
    <property type="entry name" value="Sig_transdc_resp-reg_receiver"/>
</dbReference>
<dbReference type="Pfam" id="PF00072">
    <property type="entry name" value="Response_reg"/>
    <property type="match status" value="1"/>
</dbReference>
<feature type="DNA-binding region" description="OmpR/PhoB-type" evidence="9">
    <location>
        <begin position="124"/>
        <end position="219"/>
    </location>
</feature>
<comment type="caution">
    <text evidence="12">The sequence shown here is derived from an EMBL/GenBank/DDBJ whole genome shotgun (WGS) entry which is preliminary data.</text>
</comment>
<feature type="domain" description="Response regulatory" evidence="10">
    <location>
        <begin position="2"/>
        <end position="116"/>
    </location>
</feature>
<keyword evidence="6 9" id="KW-0238">DNA-binding</keyword>
<dbReference type="SUPFAM" id="SSF52172">
    <property type="entry name" value="CheY-like"/>
    <property type="match status" value="1"/>
</dbReference>
<sequence>MRVLLVEDDHMIGEAIQGALRDASYAADWIKNGKSALATLACQHYDLVLLDLGLPGKDGLDVLTSIRAENNLVPLLIITARDGLDDRLRGLDGGADDYVLKPFEMAELMARMRAVLRRKGGNAIPVLSNGLLSLDPATRVATVNGQSPVQLSNREFALLQALLVRPGAILSRSELEDRIYGWGDEVESNAVEYLIHALRRKLGSDAIKNVRGVGWMVSKGA</sequence>
<dbReference type="Pfam" id="PF00486">
    <property type="entry name" value="Trans_reg_C"/>
    <property type="match status" value="1"/>
</dbReference>
<dbReference type="Gene3D" id="1.10.10.10">
    <property type="entry name" value="Winged helix-like DNA-binding domain superfamily/Winged helix DNA-binding domain"/>
    <property type="match status" value="1"/>
</dbReference>
<keyword evidence="2" id="KW-0963">Cytoplasm</keyword>
<dbReference type="OrthoDB" id="9802426at2"/>
<dbReference type="PANTHER" id="PTHR48111">
    <property type="entry name" value="REGULATOR OF RPOS"/>
    <property type="match status" value="1"/>
</dbReference>
<evidence type="ECO:0000313" key="12">
    <source>
        <dbReference type="EMBL" id="TFW29159.1"/>
    </source>
</evidence>
<dbReference type="Gene3D" id="3.40.50.2300">
    <property type="match status" value="1"/>
</dbReference>
<organism evidence="12 13">
    <name type="scientific">Massilia horti</name>
    <dbReference type="NCBI Taxonomy" id="2562153"/>
    <lineage>
        <taxon>Bacteria</taxon>
        <taxon>Pseudomonadati</taxon>
        <taxon>Pseudomonadota</taxon>
        <taxon>Betaproteobacteria</taxon>
        <taxon>Burkholderiales</taxon>
        <taxon>Oxalobacteraceae</taxon>
        <taxon>Telluria group</taxon>
        <taxon>Massilia</taxon>
    </lineage>
</organism>
<evidence type="ECO:0000256" key="5">
    <source>
        <dbReference type="ARBA" id="ARBA00023015"/>
    </source>
</evidence>
<evidence type="ECO:0000256" key="1">
    <source>
        <dbReference type="ARBA" id="ARBA00004496"/>
    </source>
</evidence>
<evidence type="ECO:0000256" key="7">
    <source>
        <dbReference type="ARBA" id="ARBA00023163"/>
    </source>
</evidence>
<dbReference type="SMART" id="SM00448">
    <property type="entry name" value="REC"/>
    <property type="match status" value="1"/>
</dbReference>
<keyword evidence="7" id="KW-0804">Transcription</keyword>
<evidence type="ECO:0000256" key="4">
    <source>
        <dbReference type="ARBA" id="ARBA00023012"/>
    </source>
</evidence>
<evidence type="ECO:0000256" key="8">
    <source>
        <dbReference type="PROSITE-ProRule" id="PRU00169"/>
    </source>
</evidence>
<dbReference type="CDD" id="cd17624">
    <property type="entry name" value="REC_OmpR_PmrA-like"/>
    <property type="match status" value="1"/>
</dbReference>
<dbReference type="SMART" id="SM00862">
    <property type="entry name" value="Trans_reg_C"/>
    <property type="match status" value="1"/>
</dbReference>
<dbReference type="SUPFAM" id="SSF46894">
    <property type="entry name" value="C-terminal effector domain of the bipartite response regulators"/>
    <property type="match status" value="1"/>
</dbReference>
<evidence type="ECO:0000259" key="11">
    <source>
        <dbReference type="PROSITE" id="PS51755"/>
    </source>
</evidence>
<dbReference type="GO" id="GO:0005829">
    <property type="term" value="C:cytosol"/>
    <property type="evidence" value="ECO:0007669"/>
    <property type="project" value="TreeGrafter"/>
</dbReference>
<dbReference type="CDD" id="cd00383">
    <property type="entry name" value="trans_reg_C"/>
    <property type="match status" value="1"/>
</dbReference>
<dbReference type="InterPro" id="IPR001867">
    <property type="entry name" value="OmpR/PhoB-type_DNA-bd"/>
</dbReference>